<reference evidence="10" key="1">
    <citation type="submission" date="2021-01" db="EMBL/GenBank/DDBJ databases">
        <title>Genome public.</title>
        <authorList>
            <person name="Liu C."/>
            <person name="Sun Q."/>
        </authorList>
    </citation>
    <scope>NUCLEOTIDE SEQUENCE [LARGE SCALE GENOMIC DNA]</scope>
    <source>
        <strain evidence="10">YIM B02556</strain>
    </source>
</reference>
<evidence type="ECO:0000259" key="8">
    <source>
        <dbReference type="PROSITE" id="PS50893"/>
    </source>
</evidence>
<dbReference type="Proteomes" id="UP000652760">
    <property type="component" value="Unassembled WGS sequence"/>
</dbReference>
<evidence type="ECO:0000313" key="9">
    <source>
        <dbReference type="EMBL" id="MBK1836012.1"/>
    </source>
</evidence>
<evidence type="ECO:0000313" key="10">
    <source>
        <dbReference type="Proteomes" id="UP000652760"/>
    </source>
</evidence>
<keyword evidence="10" id="KW-1185">Reference proteome</keyword>
<evidence type="ECO:0000256" key="4">
    <source>
        <dbReference type="ARBA" id="ARBA00022475"/>
    </source>
</evidence>
<feature type="domain" description="ABC transporter" evidence="8">
    <location>
        <begin position="16"/>
        <end position="266"/>
    </location>
</feature>
<dbReference type="RefSeq" id="WP_200190216.1">
    <property type="nucleotide sequence ID" value="NZ_JAENHM010000003.1"/>
</dbReference>
<comment type="caution">
    <text evidence="9">The sequence shown here is derived from an EMBL/GenBank/DDBJ whole genome shotgun (WGS) entry which is preliminary data.</text>
</comment>
<keyword evidence="5" id="KW-0547">Nucleotide-binding</keyword>
<comment type="similarity">
    <text evidence="2">Belongs to the ABC transporter superfamily.</text>
</comment>
<dbReference type="Gene3D" id="3.40.50.300">
    <property type="entry name" value="P-loop containing nucleotide triphosphate hydrolases"/>
    <property type="match status" value="1"/>
</dbReference>
<keyword evidence="4" id="KW-1003">Cell membrane</keyword>
<keyword evidence="3" id="KW-0813">Transport</keyword>
<dbReference type="PANTHER" id="PTHR43297">
    <property type="entry name" value="OLIGOPEPTIDE TRANSPORT ATP-BINDING PROTEIN APPD"/>
    <property type="match status" value="1"/>
</dbReference>
<dbReference type="InterPro" id="IPR013563">
    <property type="entry name" value="Oligopep_ABC_C"/>
</dbReference>
<dbReference type="NCBIfam" id="TIGR01727">
    <property type="entry name" value="oligo_HPY"/>
    <property type="match status" value="1"/>
</dbReference>
<evidence type="ECO:0000256" key="2">
    <source>
        <dbReference type="ARBA" id="ARBA00005417"/>
    </source>
</evidence>
<sequence>MSAPPSPAPSPLPPLLEVQALRAELATRGGPLNMLDDVSFTLGHGRVLALVGESGSGKSATAFSIMGLLDPPARVAGGSVRFAGRELVGLAEAEMRRLRGNRIAMIFQDPMMTLNPVLTIGAQIVETVLAHAPVGRAEARRRARDVLGRVGVPGPEERLACHPHQLSGGLRQRVAIAIALLHQPDLIIADEPTTALDATIQAQILREVRALVTERRTALLWITHDLSVAEQLADDIAVMYAGRIVERGPATALLRQPIHPYTAGLIASLPRGRRGSRLTPIPGLPPTLASRPSGCAFRPRCGVAGPACAADPPWRDRLAGSAPGGAVRCVNPGQAVAA</sequence>
<protein>
    <submittedName>
        <fullName evidence="9">ABC transporter ATP-binding protein</fullName>
    </submittedName>
</protein>
<evidence type="ECO:0000256" key="1">
    <source>
        <dbReference type="ARBA" id="ARBA00004417"/>
    </source>
</evidence>
<keyword evidence="6 9" id="KW-0067">ATP-binding</keyword>
<dbReference type="Pfam" id="PF00005">
    <property type="entry name" value="ABC_tran"/>
    <property type="match status" value="1"/>
</dbReference>
<dbReference type="CDD" id="cd03257">
    <property type="entry name" value="ABC_NikE_OppD_transporters"/>
    <property type="match status" value="1"/>
</dbReference>
<dbReference type="Pfam" id="PF08352">
    <property type="entry name" value="oligo_HPY"/>
    <property type="match status" value="1"/>
</dbReference>
<dbReference type="InterPro" id="IPR050388">
    <property type="entry name" value="ABC_Ni/Peptide_Import"/>
</dbReference>
<dbReference type="GO" id="GO:0005524">
    <property type="term" value="F:ATP binding"/>
    <property type="evidence" value="ECO:0007669"/>
    <property type="project" value="UniProtKB-KW"/>
</dbReference>
<dbReference type="SUPFAM" id="SSF52540">
    <property type="entry name" value="P-loop containing nucleoside triphosphate hydrolases"/>
    <property type="match status" value="1"/>
</dbReference>
<evidence type="ECO:0000256" key="6">
    <source>
        <dbReference type="ARBA" id="ARBA00022840"/>
    </source>
</evidence>
<comment type="subcellular location">
    <subcellularLocation>
        <location evidence="1">Cell inner membrane</location>
        <topology evidence="1">Peripheral membrane protein</topology>
    </subcellularLocation>
</comment>
<dbReference type="InterPro" id="IPR003593">
    <property type="entry name" value="AAA+_ATPase"/>
</dbReference>
<evidence type="ECO:0000256" key="7">
    <source>
        <dbReference type="ARBA" id="ARBA00023136"/>
    </source>
</evidence>
<organism evidence="9 10">
    <name type="scientific">Azospirillum endophyticum</name>
    <dbReference type="NCBI Taxonomy" id="2800326"/>
    <lineage>
        <taxon>Bacteria</taxon>
        <taxon>Pseudomonadati</taxon>
        <taxon>Pseudomonadota</taxon>
        <taxon>Alphaproteobacteria</taxon>
        <taxon>Rhodospirillales</taxon>
        <taxon>Azospirillaceae</taxon>
        <taxon>Azospirillum</taxon>
    </lineage>
</organism>
<dbReference type="PROSITE" id="PS50893">
    <property type="entry name" value="ABC_TRANSPORTER_2"/>
    <property type="match status" value="1"/>
</dbReference>
<dbReference type="PANTHER" id="PTHR43297:SF2">
    <property type="entry name" value="DIPEPTIDE TRANSPORT ATP-BINDING PROTEIN DPPD"/>
    <property type="match status" value="1"/>
</dbReference>
<evidence type="ECO:0000256" key="3">
    <source>
        <dbReference type="ARBA" id="ARBA00022448"/>
    </source>
</evidence>
<dbReference type="InterPro" id="IPR027417">
    <property type="entry name" value="P-loop_NTPase"/>
</dbReference>
<dbReference type="SMART" id="SM00382">
    <property type="entry name" value="AAA"/>
    <property type="match status" value="1"/>
</dbReference>
<gene>
    <name evidence="9" type="ORF">JHL17_01180</name>
</gene>
<dbReference type="EMBL" id="JAENHM010000003">
    <property type="protein sequence ID" value="MBK1836012.1"/>
    <property type="molecule type" value="Genomic_DNA"/>
</dbReference>
<keyword evidence="7" id="KW-0472">Membrane</keyword>
<evidence type="ECO:0000256" key="5">
    <source>
        <dbReference type="ARBA" id="ARBA00022741"/>
    </source>
</evidence>
<proteinExistence type="inferred from homology"/>
<dbReference type="InterPro" id="IPR003439">
    <property type="entry name" value="ABC_transporter-like_ATP-bd"/>
</dbReference>
<name>A0ABS1EY27_9PROT</name>
<accession>A0ABS1EY27</accession>